<dbReference type="CDD" id="cd06602">
    <property type="entry name" value="GH31_MGAM_SI_GAA"/>
    <property type="match status" value="1"/>
</dbReference>
<dbReference type="Pfam" id="PF01055">
    <property type="entry name" value="Glyco_hydro_31_2nd"/>
    <property type="match status" value="1"/>
</dbReference>
<reference evidence="11" key="1">
    <citation type="submission" date="2018-10" db="EMBL/GenBank/DDBJ databases">
        <title>Fifty Aureobasidium pullulans genomes reveal a recombining polyextremotolerant generalist.</title>
        <authorList>
            <person name="Gostincar C."/>
            <person name="Turk M."/>
            <person name="Zajc J."/>
            <person name="Gunde-Cimerman N."/>
        </authorList>
    </citation>
    <scope>NUCLEOTIDE SEQUENCE [LARGE SCALE GENOMIC DNA]</scope>
    <source>
        <strain evidence="11">EXF-10085</strain>
    </source>
</reference>
<dbReference type="InterPro" id="IPR030458">
    <property type="entry name" value="Glyco_hydro_31_AS"/>
</dbReference>
<dbReference type="AlphaFoldDB" id="A0A4S9D5W9"/>
<feature type="domain" description="Glycoside hydrolase family 31 TIM barrel" evidence="9">
    <location>
        <begin position="390"/>
        <end position="816"/>
    </location>
</feature>
<dbReference type="PROSITE" id="PS00129">
    <property type="entry name" value="GLYCOSYL_HYDROL_F31_1"/>
    <property type="match status" value="1"/>
</dbReference>
<dbReference type="Gene3D" id="2.60.40.1760">
    <property type="entry name" value="glycosyl hydrolase (family 31)"/>
    <property type="match status" value="1"/>
</dbReference>
<evidence type="ECO:0000256" key="2">
    <source>
        <dbReference type="ARBA" id="ARBA00007806"/>
    </source>
</evidence>
<dbReference type="InterPro" id="IPR000322">
    <property type="entry name" value="Glyco_hydro_31_TIM"/>
</dbReference>
<evidence type="ECO:0000256" key="4">
    <source>
        <dbReference type="ARBA" id="ARBA00022729"/>
    </source>
</evidence>
<dbReference type="SUPFAM" id="SSF51011">
    <property type="entry name" value="Glycosyl hydrolase domain"/>
    <property type="match status" value="1"/>
</dbReference>
<comment type="similarity">
    <text evidence="2 8">Belongs to the glycosyl hydrolase 31 family.</text>
</comment>
<proteinExistence type="inferred from homology"/>
<dbReference type="GO" id="GO:0030246">
    <property type="term" value="F:carbohydrate binding"/>
    <property type="evidence" value="ECO:0007669"/>
    <property type="project" value="InterPro"/>
</dbReference>
<evidence type="ECO:0000256" key="6">
    <source>
        <dbReference type="ARBA" id="ARBA00023180"/>
    </source>
</evidence>
<dbReference type="PANTHER" id="PTHR22762:SF133">
    <property type="entry name" value="P-TYPE DOMAIN-CONTAINING PROTEIN"/>
    <property type="match status" value="1"/>
</dbReference>
<dbReference type="Pfam" id="PF21365">
    <property type="entry name" value="Glyco_hydro_31_3rd"/>
    <property type="match status" value="1"/>
</dbReference>
<evidence type="ECO:0000259" key="10">
    <source>
        <dbReference type="Pfam" id="PF21365"/>
    </source>
</evidence>
<keyword evidence="4" id="KW-0732">Signal</keyword>
<keyword evidence="5 8" id="KW-0378">Hydrolase</keyword>
<comment type="catalytic activity">
    <reaction evidence="1">
        <text>Hydrolysis of terminal, non-reducing (1-&gt;4)-linked alpha-D-glucose residues with release of alpha-D-glucose.</text>
        <dbReference type="EC" id="3.2.1.20"/>
    </reaction>
</comment>
<gene>
    <name evidence="11" type="ORF">D6D13_02743</name>
</gene>
<dbReference type="EMBL" id="QZAS01000007">
    <property type="protein sequence ID" value="THX14790.1"/>
    <property type="molecule type" value="Genomic_DNA"/>
</dbReference>
<dbReference type="FunFam" id="2.60.40.1180:FF:000001">
    <property type="entry name" value="Maltase-glucoamylase, intestinal"/>
    <property type="match status" value="1"/>
</dbReference>
<dbReference type="SUPFAM" id="SSF51445">
    <property type="entry name" value="(Trans)glycosidases"/>
    <property type="match status" value="1"/>
</dbReference>
<dbReference type="GO" id="GO:0005975">
    <property type="term" value="P:carbohydrate metabolic process"/>
    <property type="evidence" value="ECO:0007669"/>
    <property type="project" value="InterPro"/>
</dbReference>
<dbReference type="InterPro" id="IPR013780">
    <property type="entry name" value="Glyco_hydro_b"/>
</dbReference>
<dbReference type="InterPro" id="IPR011013">
    <property type="entry name" value="Gal_mutarotase_sf_dom"/>
</dbReference>
<comment type="caution">
    <text evidence="11">The sequence shown here is derived from an EMBL/GenBank/DDBJ whole genome shotgun (WGS) entry which is preliminary data.</text>
</comment>
<sequence length="1044" mass="114985">MFPSFLAHDSHPVPTITFLLLLETIDNMMFPSFKRPALFALSASTAVMAQMTTSDFSPTNAVSDTPSAQITSASSSASIGTVLLHGTPTTYSVQYTLPAAIDVGANLLPNVEDPEAKVAQAVCPGYRASNVEHTQHGFTASLSLAGAPCNVYGTDIEDLNITIAYQSSHRLSVNISPAFVTAENSSHYILPSGRVYKPEQGVPDEPTEDIDLQFVWSNDPTFSFAVLRKSTGDVIFSTEGTVLVYEDQFIEFVSALPENYNLYGMGENLHGIRLGDNYTTTFYAADNGNPIDRNLYGVHPMYVDTRYYEKDPVNGTLSLLTGDTDTDTNASYISYSHGVYLRNAHGMEALMQNGNITWRALGGSIDLYFFDGPTQAEVTKQYQLGAVGLPAMQQYWAFGYHQCRWGYKNWTMMQDVVDNFAKFEIPMETIWNDIDYMFQYRDFENDPNTFPYDQGKQFIDGLHANGQHYVTIVDSAIYIPNPDNETDAYSVYSRGHELDVFMKNADGSEYIGAVWPGFTVFPDWHAENASQWWTESLMNWYQNVQVDGIWIDMSEVSSFCVGSCGTGQLHMNPVHPPFDLPGEPGSVDYNYPEGFNVTNSTEYAIASSKSAIQVAANSATMTSTTTQPYLRTTPTAGVRNVDHPPYVINNQLGDLAVHAVAPNATHSDGVEEYDVHNLFGLEILNATYNALTQTIRGKRPFIIGRSTFAGAGQYAGHWGGDNYATWESMLFSIPQALDMALFGVPMFGADTCGFSGNSDEELCNRWMQLSAFFPFYRNHNTLDDNSQEPYIWGSVIDASKRAMAIRYSLLPYMYTLFHMAHTTGSTVMRAMAWEFPHDPSLIAANRQFMLGPSLLITPVLIPLATTVNGVFPGIKEGTVWYDWYNQTAVSVAPGANITLNAPLGHINVHIRGGSVLPQQEAALTTTASRNSSWSVITALSAEGTATGSLYIDDGESIIQNSTLFVDFTAENNRLYASARGLWQEKNALANVTVLGVQNAPSNVTLNGQALSGFNYNFTTKVLKVTGLQNATSSGAWANDWVLQW</sequence>
<dbReference type="InterPro" id="IPR048395">
    <property type="entry name" value="Glyco_hydro_31_C"/>
</dbReference>
<protein>
    <recommendedName>
        <fullName evidence="3">alpha-glucosidase</fullName>
        <ecNumber evidence="3">3.2.1.20</ecNumber>
    </recommendedName>
</protein>
<dbReference type="SUPFAM" id="SSF74650">
    <property type="entry name" value="Galactose mutarotase-like"/>
    <property type="match status" value="1"/>
</dbReference>
<evidence type="ECO:0000259" key="9">
    <source>
        <dbReference type="Pfam" id="PF01055"/>
    </source>
</evidence>
<feature type="domain" description="Glycosyl hydrolase family 31 C-terminal" evidence="10">
    <location>
        <begin position="824"/>
        <end position="916"/>
    </location>
</feature>
<name>A0A4S9D5W9_AURPU</name>
<dbReference type="PROSITE" id="PS00707">
    <property type="entry name" value="GLYCOSYL_HYDROL_F31_2"/>
    <property type="match status" value="1"/>
</dbReference>
<evidence type="ECO:0000256" key="5">
    <source>
        <dbReference type="ARBA" id="ARBA00022801"/>
    </source>
</evidence>
<evidence type="ECO:0000256" key="1">
    <source>
        <dbReference type="ARBA" id="ARBA00001657"/>
    </source>
</evidence>
<evidence type="ECO:0000256" key="8">
    <source>
        <dbReference type="RuleBase" id="RU361185"/>
    </source>
</evidence>
<evidence type="ECO:0000313" key="11">
    <source>
        <dbReference type="EMBL" id="THX14790.1"/>
    </source>
</evidence>
<keyword evidence="6" id="KW-0325">Glycoprotein</keyword>
<evidence type="ECO:0000256" key="7">
    <source>
        <dbReference type="ARBA" id="ARBA00023295"/>
    </source>
</evidence>
<accession>A0A4S9D5W9</accession>
<dbReference type="Gene3D" id="3.20.20.80">
    <property type="entry name" value="Glycosidases"/>
    <property type="match status" value="1"/>
</dbReference>
<evidence type="ECO:0000256" key="3">
    <source>
        <dbReference type="ARBA" id="ARBA00012741"/>
    </source>
</evidence>
<organism evidence="11">
    <name type="scientific">Aureobasidium pullulans</name>
    <name type="common">Black yeast</name>
    <name type="synonym">Pullularia pullulans</name>
    <dbReference type="NCBI Taxonomy" id="5580"/>
    <lineage>
        <taxon>Eukaryota</taxon>
        <taxon>Fungi</taxon>
        <taxon>Dikarya</taxon>
        <taxon>Ascomycota</taxon>
        <taxon>Pezizomycotina</taxon>
        <taxon>Dothideomycetes</taxon>
        <taxon>Dothideomycetidae</taxon>
        <taxon>Dothideales</taxon>
        <taxon>Saccotheciaceae</taxon>
        <taxon>Aureobasidium</taxon>
    </lineage>
</organism>
<dbReference type="Gene3D" id="2.60.40.1180">
    <property type="entry name" value="Golgi alpha-mannosidase II"/>
    <property type="match status" value="2"/>
</dbReference>
<dbReference type="InterPro" id="IPR030459">
    <property type="entry name" value="Glyco_hydro_31_CS"/>
</dbReference>
<dbReference type="CDD" id="cd14752">
    <property type="entry name" value="GH31_N"/>
    <property type="match status" value="1"/>
</dbReference>
<dbReference type="PANTHER" id="PTHR22762">
    <property type="entry name" value="ALPHA-GLUCOSIDASE"/>
    <property type="match status" value="1"/>
</dbReference>
<dbReference type="InterPro" id="IPR017853">
    <property type="entry name" value="GH"/>
</dbReference>
<dbReference type="FunFam" id="3.20.20.80:FF:000138">
    <property type="entry name" value="Putative alpha-glucosidase AgdA"/>
    <property type="match status" value="1"/>
</dbReference>
<keyword evidence="7 8" id="KW-0326">Glycosidase</keyword>
<dbReference type="EC" id="3.2.1.20" evidence="3"/>
<dbReference type="GO" id="GO:0004558">
    <property type="term" value="F:alpha-1,4-glucosidase activity"/>
    <property type="evidence" value="ECO:0007669"/>
    <property type="project" value="UniProtKB-EC"/>
</dbReference>